<keyword evidence="7 10" id="KW-0811">Translocation</keyword>
<feature type="transmembrane region" description="Helical" evidence="10">
    <location>
        <begin position="380"/>
        <end position="401"/>
    </location>
</feature>
<dbReference type="Pfam" id="PF00344">
    <property type="entry name" value="SecY"/>
    <property type="match status" value="1"/>
</dbReference>
<keyword evidence="6 10" id="KW-1133">Transmembrane helix</keyword>
<evidence type="ECO:0000256" key="8">
    <source>
        <dbReference type="ARBA" id="ARBA00023136"/>
    </source>
</evidence>
<feature type="transmembrane region" description="Helical" evidence="10">
    <location>
        <begin position="66"/>
        <end position="88"/>
    </location>
</feature>
<dbReference type="InterPro" id="IPR030659">
    <property type="entry name" value="SecY_CS"/>
</dbReference>
<dbReference type="InterPro" id="IPR026593">
    <property type="entry name" value="SecY"/>
</dbReference>
<dbReference type="GO" id="GO:0005886">
    <property type="term" value="C:plasma membrane"/>
    <property type="evidence" value="ECO:0007669"/>
    <property type="project" value="UniProtKB-SubCell"/>
</dbReference>
<evidence type="ECO:0000256" key="9">
    <source>
        <dbReference type="ARBA" id="ARBA00039733"/>
    </source>
</evidence>
<evidence type="ECO:0000256" key="7">
    <source>
        <dbReference type="ARBA" id="ARBA00023010"/>
    </source>
</evidence>
<evidence type="ECO:0000256" key="5">
    <source>
        <dbReference type="ARBA" id="ARBA00022927"/>
    </source>
</evidence>
<keyword evidence="10" id="KW-1003">Cell membrane</keyword>
<dbReference type="InterPro" id="IPR002208">
    <property type="entry name" value="SecY/SEC61-alpha"/>
</dbReference>
<evidence type="ECO:0000256" key="2">
    <source>
        <dbReference type="ARBA" id="ARBA00005751"/>
    </source>
</evidence>
<dbReference type="PANTHER" id="PTHR10906">
    <property type="entry name" value="SECY/SEC61-ALPHA FAMILY MEMBER"/>
    <property type="match status" value="1"/>
</dbReference>
<feature type="transmembrane region" description="Helical" evidence="10">
    <location>
        <begin position="252"/>
        <end position="270"/>
    </location>
</feature>
<protein>
    <recommendedName>
        <fullName evidence="9 10">Protein translocase subunit SecY</fullName>
    </recommendedName>
</protein>
<evidence type="ECO:0000256" key="6">
    <source>
        <dbReference type="ARBA" id="ARBA00022989"/>
    </source>
</evidence>
<feature type="transmembrane region" description="Helical" evidence="10">
    <location>
        <begin position="356"/>
        <end position="374"/>
    </location>
</feature>
<accession>A0A0H4TD41</accession>
<feature type="transmembrane region" description="Helical" evidence="10">
    <location>
        <begin position="199"/>
        <end position="220"/>
    </location>
</feature>
<keyword evidence="5 10" id="KW-0653">Protein transport</keyword>
<gene>
    <name evidence="10" type="primary">secY</name>
</gene>
<feature type="transmembrane region" description="Helical" evidence="10">
    <location>
        <begin position="108"/>
        <end position="128"/>
    </location>
</feature>
<dbReference type="EMBL" id="KT007050">
    <property type="protein sequence ID" value="AKQ04820.1"/>
    <property type="molecule type" value="Genomic_DNA"/>
</dbReference>
<dbReference type="PRINTS" id="PR00303">
    <property type="entry name" value="SECYTRNLCASE"/>
</dbReference>
<reference evidence="14" key="1">
    <citation type="journal article" date="2015" name="ISME J.">
        <title>Aquifer environment selects for microbial species cohorts in sediment and groundwater.</title>
        <authorList>
            <person name="Hug L.A."/>
            <person name="Thomas B.C."/>
            <person name="Brown C.T."/>
            <person name="Frischkorn K.R."/>
            <person name="Williams K.H."/>
            <person name="Tringe S.G."/>
            <person name="Banfield J.F."/>
        </authorList>
    </citation>
    <scope>NUCLEOTIDE SEQUENCE</scope>
</reference>
<dbReference type="PIRSF" id="PIRSF004557">
    <property type="entry name" value="SecY"/>
    <property type="match status" value="1"/>
</dbReference>
<keyword evidence="4 10" id="KW-0812">Transmembrane</keyword>
<organism evidence="14">
    <name type="scientific">uncultured bacterium Rifle_16ft_4_minimus_8052</name>
    <dbReference type="NCBI Taxonomy" id="1665164"/>
    <lineage>
        <taxon>Bacteria</taxon>
        <taxon>environmental samples</taxon>
    </lineage>
</organism>
<dbReference type="NCBIfam" id="TIGR00967">
    <property type="entry name" value="3a0501s007"/>
    <property type="match status" value="1"/>
</dbReference>
<proteinExistence type="inferred from homology"/>
<comment type="subcellular location">
    <subcellularLocation>
        <location evidence="10">Cell membrane</location>
        <topology evidence="10">Multi-pass membrane protein</topology>
    </subcellularLocation>
    <subcellularLocation>
        <location evidence="1 12">Membrane</location>
        <topology evidence="1 12">Multi-pass membrane protein</topology>
    </subcellularLocation>
</comment>
<dbReference type="GO" id="GO:0065002">
    <property type="term" value="P:intracellular protein transmembrane transport"/>
    <property type="evidence" value="ECO:0007669"/>
    <property type="project" value="UniProtKB-UniRule"/>
</dbReference>
<feature type="transmembrane region" description="Helical" evidence="10">
    <location>
        <begin position="298"/>
        <end position="318"/>
    </location>
</feature>
<sequence length="418" mass="45745">MIKLFRYPEVRQKIIFTLSIIVIFRLLAHVPVPGVDIATVRAFLSGNALFGMFDLFSGGGFQNFSIVTLGLGPYINASIIMQLLTVMVPSLEEMAKEGEYGRERINLYTKYLSVPMTIIQAYGIYFLLNKQGALPPLNPVDLLVLMVTMSAGAMFLVWLGDLVTERGVGNGVSLLIFVGIISRFPQQIYTYIATLTPDTVFNALLFGVLAVMIVASVVLVNEGTRNLVIEYGRTGTRSQKVTNYLPLKINQAGVIPIIFAVSVVLVPSLLAGPMTASGNSALQEIGRFLANNFGQNDAAYNILYFLLVVAFTFFYTGIQFSPQKIADDVKKRGGFIPGIRPGMGTARYLKSVVNRITLFGAVFLGLIAILPFFFQQSGSVTAMTVGGTSLLIVVSVVLETIRQTESLMVTRSYDKFLF</sequence>
<comment type="subunit">
    <text evidence="10">Component of the Sec protein translocase complex. Heterotrimer consisting of SecY, SecE and SecG subunits. The heterotrimers can form oligomers, although 1 heterotrimer is thought to be able to translocate proteins. Interacts with the ribosome. Interacts with SecDF, and other proteins may be involved. Interacts with SecA.</text>
</comment>
<comment type="caution">
    <text evidence="10">Lacks conserved residue(s) required for the propagation of feature annotation.</text>
</comment>
<evidence type="ECO:0000256" key="4">
    <source>
        <dbReference type="ARBA" id="ARBA00022692"/>
    </source>
</evidence>
<dbReference type="FunFam" id="1.10.3370.10:FF:000001">
    <property type="entry name" value="Preprotein translocase subunit SecY"/>
    <property type="match status" value="1"/>
</dbReference>
<dbReference type="SUPFAM" id="SSF103491">
    <property type="entry name" value="Preprotein translocase SecY subunit"/>
    <property type="match status" value="1"/>
</dbReference>
<dbReference type="PROSITE" id="PS00755">
    <property type="entry name" value="SECY_1"/>
    <property type="match status" value="1"/>
</dbReference>
<comment type="similarity">
    <text evidence="2 10 13">Belongs to the SecY/SEC61-alpha family.</text>
</comment>
<name>A0A0H4TD41_9BACT</name>
<dbReference type="InterPro" id="IPR023201">
    <property type="entry name" value="SecY_dom_sf"/>
</dbReference>
<dbReference type="GO" id="GO:0043952">
    <property type="term" value="P:protein transport by the Sec complex"/>
    <property type="evidence" value="ECO:0007669"/>
    <property type="project" value="UniProtKB-UniRule"/>
</dbReference>
<feature type="transmembrane region" description="Helical" evidence="10">
    <location>
        <begin position="140"/>
        <end position="160"/>
    </location>
</feature>
<keyword evidence="3 10" id="KW-0813">Transport</keyword>
<comment type="function">
    <text evidence="10 11">The central subunit of the protein translocation channel SecYEG. Consists of two halves formed by TMs 1-5 and 6-10. These two domains form a lateral gate at the front which open onto the bilayer between TMs 2 and 7, and are clamped together by SecE at the back. The channel is closed by both a pore ring composed of hydrophobic SecY resides and a short helix (helix 2A) on the extracellular side of the membrane which forms a plug. The plug probably moves laterally to allow the channel to open. The ring and the pore may move independently.</text>
</comment>
<feature type="transmembrane region" description="Helical" evidence="10">
    <location>
        <begin position="172"/>
        <end position="193"/>
    </location>
</feature>
<evidence type="ECO:0000313" key="14">
    <source>
        <dbReference type="EMBL" id="AKQ04820.1"/>
    </source>
</evidence>
<keyword evidence="8 10" id="KW-0472">Membrane</keyword>
<dbReference type="GO" id="GO:0006605">
    <property type="term" value="P:protein targeting"/>
    <property type="evidence" value="ECO:0007669"/>
    <property type="project" value="UniProtKB-UniRule"/>
</dbReference>
<dbReference type="HAMAP" id="MF_01465">
    <property type="entry name" value="SecY"/>
    <property type="match status" value="1"/>
</dbReference>
<dbReference type="AlphaFoldDB" id="A0A0H4TD41"/>
<evidence type="ECO:0000256" key="1">
    <source>
        <dbReference type="ARBA" id="ARBA00004141"/>
    </source>
</evidence>
<evidence type="ECO:0000256" key="10">
    <source>
        <dbReference type="HAMAP-Rule" id="MF_01465"/>
    </source>
</evidence>
<evidence type="ECO:0000256" key="11">
    <source>
        <dbReference type="RuleBase" id="RU000537"/>
    </source>
</evidence>
<dbReference type="PROSITE" id="PS00756">
    <property type="entry name" value="SECY_2"/>
    <property type="match status" value="1"/>
</dbReference>
<dbReference type="Gene3D" id="1.10.3370.10">
    <property type="entry name" value="SecY subunit domain"/>
    <property type="match status" value="1"/>
</dbReference>
<evidence type="ECO:0000256" key="13">
    <source>
        <dbReference type="RuleBase" id="RU004349"/>
    </source>
</evidence>
<evidence type="ECO:0000256" key="3">
    <source>
        <dbReference type="ARBA" id="ARBA00022448"/>
    </source>
</evidence>
<evidence type="ECO:0000256" key="12">
    <source>
        <dbReference type="RuleBase" id="RU003484"/>
    </source>
</evidence>